<protein>
    <submittedName>
        <fullName evidence="1">Uncharacterized protein</fullName>
    </submittedName>
</protein>
<dbReference type="AlphaFoldDB" id="A0A0H1BPF9"/>
<sequence>MTAYSESTSNMKYMPTLIENITTVREASVRDLSARTENLSTDSEIISLLILKNLTHAKTSADWKYYFHACIKEVNCLKQIET</sequence>
<keyword evidence="2" id="KW-1185">Reference proteome</keyword>
<evidence type="ECO:0000313" key="1">
    <source>
        <dbReference type="EMBL" id="KLJ11061.1"/>
    </source>
</evidence>
<dbReference type="OrthoDB" id="4211243at2759"/>
<dbReference type="EMBL" id="LDEV01001764">
    <property type="protein sequence ID" value="KLJ11061.1"/>
    <property type="molecule type" value="Genomic_DNA"/>
</dbReference>
<accession>A0A0H1BPF9</accession>
<reference evidence="2" key="1">
    <citation type="journal article" date="2015" name="PLoS Genet.">
        <title>The dynamic genome and transcriptome of the human fungal pathogen Blastomyces and close relative Emmonsia.</title>
        <authorList>
            <person name="Munoz J.F."/>
            <person name="Gauthier G.M."/>
            <person name="Desjardins C.A."/>
            <person name="Gallo J.E."/>
            <person name="Holder J."/>
            <person name="Sullivan T.D."/>
            <person name="Marty A.J."/>
            <person name="Carmen J.C."/>
            <person name="Chen Z."/>
            <person name="Ding L."/>
            <person name="Gujja S."/>
            <person name="Magrini V."/>
            <person name="Misas E."/>
            <person name="Mitreva M."/>
            <person name="Priest M."/>
            <person name="Saif S."/>
            <person name="Whiston E.A."/>
            <person name="Young S."/>
            <person name="Zeng Q."/>
            <person name="Goldman W.E."/>
            <person name="Mardis E.R."/>
            <person name="Taylor J.W."/>
            <person name="McEwen J.G."/>
            <person name="Clay O.K."/>
            <person name="Klein B.S."/>
            <person name="Cuomo C.A."/>
        </authorList>
    </citation>
    <scope>NUCLEOTIDE SEQUENCE [LARGE SCALE GENOMIC DNA]</scope>
    <source>
        <strain evidence="2">UAMH 139</strain>
    </source>
</reference>
<comment type="caution">
    <text evidence="1">The sequence shown here is derived from an EMBL/GenBank/DDBJ whole genome shotgun (WGS) entry which is preliminary data.</text>
</comment>
<gene>
    <name evidence="1" type="ORF">EMPG_13650</name>
</gene>
<evidence type="ECO:0000313" key="2">
    <source>
        <dbReference type="Proteomes" id="UP000053573"/>
    </source>
</evidence>
<name>A0A0H1BPF9_9EURO</name>
<dbReference type="Proteomes" id="UP000053573">
    <property type="component" value="Unassembled WGS sequence"/>
</dbReference>
<dbReference type="STRING" id="2060906.A0A0H1BPF9"/>
<proteinExistence type="predicted"/>
<organism evidence="1 2">
    <name type="scientific">Blastomyces silverae</name>
    <dbReference type="NCBI Taxonomy" id="2060906"/>
    <lineage>
        <taxon>Eukaryota</taxon>
        <taxon>Fungi</taxon>
        <taxon>Dikarya</taxon>
        <taxon>Ascomycota</taxon>
        <taxon>Pezizomycotina</taxon>
        <taxon>Eurotiomycetes</taxon>
        <taxon>Eurotiomycetidae</taxon>
        <taxon>Onygenales</taxon>
        <taxon>Ajellomycetaceae</taxon>
        <taxon>Blastomyces</taxon>
    </lineage>
</organism>